<dbReference type="PANTHER" id="PTHR47567">
    <property type="entry name" value="MITOCHONDRIAL SUBSTRATE/SOLUTE CARRIER"/>
    <property type="match status" value="1"/>
</dbReference>
<evidence type="ECO:0000256" key="3">
    <source>
        <dbReference type="ARBA" id="ARBA00022989"/>
    </source>
</evidence>
<organism evidence="7 8">
    <name type="scientific">Rhizopogon vinicolor AM-OR11-026</name>
    <dbReference type="NCBI Taxonomy" id="1314800"/>
    <lineage>
        <taxon>Eukaryota</taxon>
        <taxon>Fungi</taxon>
        <taxon>Dikarya</taxon>
        <taxon>Basidiomycota</taxon>
        <taxon>Agaricomycotina</taxon>
        <taxon>Agaricomycetes</taxon>
        <taxon>Agaricomycetidae</taxon>
        <taxon>Boletales</taxon>
        <taxon>Suillineae</taxon>
        <taxon>Rhizopogonaceae</taxon>
        <taxon>Rhizopogon</taxon>
    </lineage>
</organism>
<dbReference type="Proteomes" id="UP000092154">
    <property type="component" value="Unassembled WGS sequence"/>
</dbReference>
<evidence type="ECO:0000313" key="8">
    <source>
        <dbReference type="Proteomes" id="UP000092154"/>
    </source>
</evidence>
<keyword evidence="8" id="KW-1185">Reference proteome</keyword>
<feature type="compositionally biased region" description="Polar residues" evidence="5">
    <location>
        <begin position="13"/>
        <end position="32"/>
    </location>
</feature>
<dbReference type="EMBL" id="KV449086">
    <property type="protein sequence ID" value="OAX32187.1"/>
    <property type="molecule type" value="Genomic_DNA"/>
</dbReference>
<reference evidence="7 8" key="1">
    <citation type="submission" date="2016-06" db="EMBL/GenBank/DDBJ databases">
        <title>Comparative genomics of the ectomycorrhizal sister species Rhizopogon vinicolor and Rhizopogon vesiculosus (Basidiomycota: Boletales) reveals a divergence of the mating type B locus.</title>
        <authorList>
            <consortium name="DOE Joint Genome Institute"/>
            <person name="Mujic A.B."/>
            <person name="Kuo A."/>
            <person name="Tritt A."/>
            <person name="Lipzen A."/>
            <person name="Chen C."/>
            <person name="Johnson J."/>
            <person name="Sharma A."/>
            <person name="Barry K."/>
            <person name="Grigoriev I.V."/>
            <person name="Spatafora J.W."/>
        </authorList>
    </citation>
    <scope>NUCLEOTIDE SEQUENCE [LARGE SCALE GENOMIC DNA]</scope>
    <source>
        <strain evidence="7 8">AM-OR11-026</strain>
    </source>
</reference>
<dbReference type="Gene3D" id="1.50.40.10">
    <property type="entry name" value="Mitochondrial carrier domain"/>
    <property type="match status" value="1"/>
</dbReference>
<comment type="subcellular location">
    <subcellularLocation>
        <location evidence="1">Membrane</location>
        <topology evidence="1">Multi-pass membrane protein</topology>
    </subcellularLocation>
</comment>
<dbReference type="AlphaFoldDB" id="A0A1B7MHW6"/>
<dbReference type="SUPFAM" id="SSF103506">
    <property type="entry name" value="Mitochondrial carrier"/>
    <property type="match status" value="1"/>
</dbReference>
<sequence length="345" mass="37547">MSVGNNVLEEQPLLSNSKPPSYHNSPESSSRTQDGDTVILIHEDETSDSPKEPATRKQMIVHSVLTLLGLFILTIFIKYSIDADDIEFVGNALKSALGGGLSAMVLQVLVLMPLRTIMNYQYRYGVTTTQAIKVLYADGGWTRYYQGLTAALVLGPVSRFGDTAANAGILAFFESNNSTVLASVAAACFRMSLTPVDMIKTIMQIQGKEGIALLRVKKYDIGSLWHSAFATAATTFVGHYPWFGTYNYLDAVLPLPVNVPQELLRSAIIGCAASFASDTISNSLRVVKSHHQVNSARIGYVEAAYAVIEADGIKGLFGRGLQTRILVNGLQGTMFSMLWKLFSDM</sequence>
<feature type="region of interest" description="Disordered" evidence="5">
    <location>
        <begin position="1"/>
        <end position="34"/>
    </location>
</feature>
<dbReference type="InterPro" id="IPR023395">
    <property type="entry name" value="MCP_dom_sf"/>
</dbReference>
<name>A0A1B7MHW6_9AGAM</name>
<proteinExistence type="predicted"/>
<evidence type="ECO:0000313" key="7">
    <source>
        <dbReference type="EMBL" id="OAX32187.1"/>
    </source>
</evidence>
<evidence type="ECO:0000256" key="1">
    <source>
        <dbReference type="ARBA" id="ARBA00004141"/>
    </source>
</evidence>
<dbReference type="Pfam" id="PF00153">
    <property type="entry name" value="Mito_carr"/>
    <property type="match status" value="1"/>
</dbReference>
<evidence type="ECO:0000256" key="5">
    <source>
        <dbReference type="SAM" id="MobiDB-lite"/>
    </source>
</evidence>
<evidence type="ECO:0000256" key="2">
    <source>
        <dbReference type="ARBA" id="ARBA00022692"/>
    </source>
</evidence>
<accession>A0A1B7MHW6</accession>
<dbReference type="PANTHER" id="PTHR47567:SF1">
    <property type="entry name" value="NAD-DEPENDENT EPIMERASE_DEHYDRATASE DOMAIN-CONTAINING PROTEIN"/>
    <property type="match status" value="1"/>
</dbReference>
<dbReference type="GO" id="GO:0016020">
    <property type="term" value="C:membrane"/>
    <property type="evidence" value="ECO:0007669"/>
    <property type="project" value="UniProtKB-SubCell"/>
</dbReference>
<gene>
    <name evidence="7" type="ORF">K503DRAFT_702425</name>
</gene>
<protein>
    <submittedName>
        <fullName evidence="7">Mitochondrial carrier</fullName>
    </submittedName>
</protein>
<dbReference type="OrthoDB" id="409948at2759"/>
<feature type="transmembrane region" description="Helical" evidence="6">
    <location>
        <begin position="59"/>
        <end position="81"/>
    </location>
</feature>
<keyword evidence="3 6" id="KW-1133">Transmembrane helix</keyword>
<dbReference type="InParanoid" id="A0A1B7MHW6"/>
<evidence type="ECO:0000256" key="6">
    <source>
        <dbReference type="SAM" id="Phobius"/>
    </source>
</evidence>
<keyword evidence="4 6" id="KW-0472">Membrane</keyword>
<feature type="transmembrane region" description="Helical" evidence="6">
    <location>
        <begin position="93"/>
        <end position="114"/>
    </location>
</feature>
<evidence type="ECO:0000256" key="4">
    <source>
        <dbReference type="ARBA" id="ARBA00023136"/>
    </source>
</evidence>
<keyword evidence="2 6" id="KW-0812">Transmembrane</keyword>
<dbReference type="InterPro" id="IPR018108">
    <property type="entry name" value="MCP_transmembrane"/>
</dbReference>